<feature type="transmembrane region" description="Helical" evidence="1">
    <location>
        <begin position="167"/>
        <end position="187"/>
    </location>
</feature>
<organism evidence="2 3">
    <name type="scientific">Faecalicatena fissicatena</name>
    <dbReference type="NCBI Taxonomy" id="290055"/>
    <lineage>
        <taxon>Bacteria</taxon>
        <taxon>Bacillati</taxon>
        <taxon>Bacillota</taxon>
        <taxon>Clostridia</taxon>
        <taxon>Lachnospirales</taxon>
        <taxon>Lachnospiraceae</taxon>
        <taxon>Faecalicatena</taxon>
    </lineage>
</organism>
<keyword evidence="1" id="KW-0812">Transmembrane</keyword>
<feature type="transmembrane region" description="Helical" evidence="1">
    <location>
        <begin position="228"/>
        <end position="250"/>
    </location>
</feature>
<keyword evidence="3" id="KW-1185">Reference proteome</keyword>
<name>A0ABS2EAH8_9FIRM</name>
<feature type="transmembrane region" description="Helical" evidence="1">
    <location>
        <begin position="199"/>
        <end position="221"/>
    </location>
</feature>
<dbReference type="Pfam" id="PF11449">
    <property type="entry name" value="ArsP_2"/>
    <property type="match status" value="1"/>
</dbReference>
<keyword evidence="1" id="KW-1133">Transmembrane helix</keyword>
<protein>
    <submittedName>
        <fullName evidence="2">Arsenic efflux protein</fullName>
    </submittedName>
</protein>
<dbReference type="RefSeq" id="WP_033126005.1">
    <property type="nucleotide sequence ID" value="NZ_JACLYY010000010.1"/>
</dbReference>
<dbReference type="Proteomes" id="UP000716906">
    <property type="component" value="Unassembled WGS sequence"/>
</dbReference>
<dbReference type="InterPro" id="IPR021552">
    <property type="entry name" value="ArsP_2"/>
</dbReference>
<feature type="transmembrane region" description="Helical" evidence="1">
    <location>
        <begin position="108"/>
        <end position="131"/>
    </location>
</feature>
<evidence type="ECO:0000313" key="3">
    <source>
        <dbReference type="Proteomes" id="UP000716906"/>
    </source>
</evidence>
<evidence type="ECO:0000256" key="1">
    <source>
        <dbReference type="SAM" id="Phobius"/>
    </source>
</evidence>
<evidence type="ECO:0000313" key="2">
    <source>
        <dbReference type="EMBL" id="MBM6738595.1"/>
    </source>
</evidence>
<comment type="caution">
    <text evidence="2">The sequence shown here is derived from an EMBL/GenBank/DDBJ whole genome shotgun (WGS) entry which is preliminary data.</text>
</comment>
<reference evidence="2 3" key="1">
    <citation type="journal article" date="2021" name="Sci. Rep.">
        <title>The distribution of antibiotic resistance genes in chicken gut microbiota commensals.</title>
        <authorList>
            <person name="Juricova H."/>
            <person name="Matiasovicova J."/>
            <person name="Kubasova T."/>
            <person name="Cejkova D."/>
            <person name="Rychlik I."/>
        </authorList>
    </citation>
    <scope>NUCLEOTIDE SEQUENCE [LARGE SCALE GENOMIC DNA]</scope>
    <source>
        <strain evidence="2 3">An773</strain>
    </source>
</reference>
<proteinExistence type="predicted"/>
<dbReference type="EMBL" id="JACLYY010000010">
    <property type="protein sequence ID" value="MBM6738595.1"/>
    <property type="molecule type" value="Genomic_DNA"/>
</dbReference>
<keyword evidence="1" id="KW-0472">Membrane</keyword>
<feature type="transmembrane region" description="Helical" evidence="1">
    <location>
        <begin position="15"/>
        <end position="32"/>
    </location>
</feature>
<gene>
    <name evidence="2" type="ORF">H7U36_10865</name>
</gene>
<dbReference type="NCBIfam" id="NF037962">
    <property type="entry name" value="arsenic_eff"/>
    <property type="match status" value="1"/>
</dbReference>
<feature type="transmembrane region" description="Helical" evidence="1">
    <location>
        <begin position="262"/>
        <end position="280"/>
    </location>
</feature>
<accession>A0ABS2EAH8</accession>
<sequence>MELLEHIFLHTAEDSVRMLPFLFAAFLLLEGLEHYSSAWIRRTLTKIEKAGPVVGALFGCIPQCGFSVMAANLYSGGVISMGTLLSVFLATSDEAVLILIGHPGNGGAIAALLAVKIIIAIAAGYLADLFFAKFISTKKEIEDLCHHCGCHDHHGILRPALNHTVRLFGYIFICTFVLNAVIEGAGLESVSTFLLNGSIFQPFLAALLGFIPNCAASVLLTELYLGKALSFASVIAGLCTNAGVGLIVLFKVNPDKLECVKFTGLLYACAVIAGIILHLAGF</sequence>